<evidence type="ECO:0000256" key="2">
    <source>
        <dbReference type="ARBA" id="ARBA00022723"/>
    </source>
</evidence>
<dbReference type="SMART" id="SM00184">
    <property type="entry name" value="RING"/>
    <property type="match status" value="1"/>
</dbReference>
<evidence type="ECO:0000256" key="4">
    <source>
        <dbReference type="ARBA" id="ARBA00022833"/>
    </source>
</evidence>
<keyword evidence="2" id="KW-0479">Metal-binding</keyword>
<evidence type="ECO:0000256" key="1">
    <source>
        <dbReference type="ARBA" id="ARBA00022588"/>
    </source>
</evidence>
<dbReference type="Pfam" id="PF00643">
    <property type="entry name" value="zf-B_box"/>
    <property type="match status" value="1"/>
</dbReference>
<evidence type="ECO:0000259" key="8">
    <source>
        <dbReference type="PROSITE" id="PS50089"/>
    </source>
</evidence>
<dbReference type="InterPro" id="IPR013083">
    <property type="entry name" value="Znf_RING/FYVE/PHD"/>
</dbReference>
<dbReference type="InterPro" id="IPR001841">
    <property type="entry name" value="Znf_RING"/>
</dbReference>
<dbReference type="InterPro" id="IPR003879">
    <property type="entry name" value="Butyrophylin_SPRY"/>
</dbReference>
<feature type="domain" description="RING-type" evidence="8">
    <location>
        <begin position="15"/>
        <end position="57"/>
    </location>
</feature>
<dbReference type="SMART" id="SM00336">
    <property type="entry name" value="BBOX"/>
    <property type="match status" value="1"/>
</dbReference>
<dbReference type="GeneID" id="108889329"/>
<dbReference type="Pfam" id="PF00622">
    <property type="entry name" value="SPRY"/>
    <property type="match status" value="1"/>
</dbReference>
<evidence type="ECO:0000256" key="5">
    <source>
        <dbReference type="ARBA" id="ARBA00022859"/>
    </source>
</evidence>
<evidence type="ECO:0000256" key="3">
    <source>
        <dbReference type="ARBA" id="ARBA00022771"/>
    </source>
</evidence>
<dbReference type="GO" id="GO:0005737">
    <property type="term" value="C:cytoplasm"/>
    <property type="evidence" value="ECO:0007669"/>
    <property type="project" value="UniProtKB-ARBA"/>
</dbReference>
<dbReference type="PANTHER" id="PTHR25465">
    <property type="entry name" value="B-BOX DOMAIN CONTAINING"/>
    <property type="match status" value="1"/>
</dbReference>
<dbReference type="SUPFAM" id="SSF57845">
    <property type="entry name" value="B-box zinc-binding domain"/>
    <property type="match status" value="1"/>
</dbReference>
<dbReference type="GO" id="GO:0008270">
    <property type="term" value="F:zinc ion binding"/>
    <property type="evidence" value="ECO:0007669"/>
    <property type="project" value="UniProtKB-KW"/>
</dbReference>
<evidence type="ECO:0000256" key="7">
    <source>
        <dbReference type="SAM" id="Coils"/>
    </source>
</evidence>
<dbReference type="PROSITE" id="PS50119">
    <property type="entry name" value="ZF_BBOX"/>
    <property type="match status" value="1"/>
</dbReference>
<dbReference type="InterPro" id="IPR000315">
    <property type="entry name" value="Znf_B-box"/>
</dbReference>
<dbReference type="Pfam" id="PF13765">
    <property type="entry name" value="PRY"/>
    <property type="match status" value="1"/>
</dbReference>
<dbReference type="SMART" id="SM00589">
    <property type="entry name" value="PRY"/>
    <property type="match status" value="1"/>
</dbReference>
<evidence type="ECO:0000313" key="11">
    <source>
        <dbReference type="Proteomes" id="UP000694890"/>
    </source>
</evidence>
<dbReference type="CDD" id="cd16040">
    <property type="entry name" value="SPRY_PRY_SNTX"/>
    <property type="match status" value="1"/>
</dbReference>
<dbReference type="SUPFAM" id="SSF49899">
    <property type="entry name" value="Concanavalin A-like lectins/glucanases"/>
    <property type="match status" value="1"/>
</dbReference>
<dbReference type="Pfam" id="PF15227">
    <property type="entry name" value="zf-C3HC4_4"/>
    <property type="match status" value="1"/>
</dbReference>
<dbReference type="InterPro" id="IPR051051">
    <property type="entry name" value="E3_ubiq-ligase_TRIM/RNF"/>
</dbReference>
<dbReference type="Gene3D" id="3.30.160.60">
    <property type="entry name" value="Classic Zinc Finger"/>
    <property type="match status" value="1"/>
</dbReference>
<accession>A0AAJ7PXM8</accession>
<dbReference type="InterPro" id="IPR001870">
    <property type="entry name" value="B30.2/SPRY"/>
</dbReference>
<dbReference type="Pfam" id="PF25600">
    <property type="entry name" value="TRIM_CC"/>
    <property type="match status" value="1"/>
</dbReference>
<dbReference type="PANTHER" id="PTHR25465:SF5">
    <property type="entry name" value="E3 UBIQUITIN_ISG15 LIGASE TRIM25-RELATED"/>
    <property type="match status" value="1"/>
</dbReference>
<dbReference type="KEGG" id="lcf:108889329"/>
<dbReference type="InterPro" id="IPR006574">
    <property type="entry name" value="PRY"/>
</dbReference>
<dbReference type="PROSITE" id="PS50089">
    <property type="entry name" value="ZF_RING_2"/>
    <property type="match status" value="1"/>
</dbReference>
<dbReference type="PRINTS" id="PR01407">
    <property type="entry name" value="BUTYPHLNCDUF"/>
</dbReference>
<dbReference type="InterPro" id="IPR017907">
    <property type="entry name" value="Znf_RING_CS"/>
</dbReference>
<protein>
    <submittedName>
        <fullName evidence="12">Tripartite motif-containing protein 16-like</fullName>
    </submittedName>
</protein>
<feature type="coiled-coil region" evidence="7">
    <location>
        <begin position="189"/>
        <end position="295"/>
    </location>
</feature>
<feature type="domain" description="B30.2/SPRY" evidence="10">
    <location>
        <begin position="368"/>
        <end position="561"/>
    </location>
</feature>
<dbReference type="InterPro" id="IPR003877">
    <property type="entry name" value="SPRY_dom"/>
</dbReference>
<evidence type="ECO:0000313" key="12">
    <source>
        <dbReference type="RefSeq" id="XP_018541239.1"/>
    </source>
</evidence>
<keyword evidence="7" id="KW-0175">Coiled coil</keyword>
<dbReference type="PROSITE" id="PS00518">
    <property type="entry name" value="ZF_RING_1"/>
    <property type="match status" value="1"/>
</dbReference>
<dbReference type="SUPFAM" id="SSF57850">
    <property type="entry name" value="RING/U-box"/>
    <property type="match status" value="1"/>
</dbReference>
<keyword evidence="5" id="KW-0391">Immunity</keyword>
<dbReference type="GO" id="GO:0045087">
    <property type="term" value="P:innate immune response"/>
    <property type="evidence" value="ECO:0007669"/>
    <property type="project" value="UniProtKB-KW"/>
</dbReference>
<sequence length="563" mass="64310">MAQQEDHLDWEKFSCLICLDLLKDPVSIPCGHSYCMNCIESHWDEEDQRVHSCPQCRQMFSPRPVLVKNTTLADLVEELKKTGLQAAPADHCYAGPGDVACDFCTGRKRKALKSCLECVVSYCEQHLQPHYEVVQFKKHKLIEASANLQENVCSNHNEVMKIFCRTDQQCICYLCSMDEHKGHNTVSAAAEMTKRKKKLGLNRQEIQQRIQTRENHVKMLQQEVEAINRSADEAESNTEKLFTELVNLIRKVSSAVKRKIRSQQEIEVSRAKKLKETLEQELIELRKEHTELEKLSHTQDQIQFLHNYVSFSLSKGTACPLPNFNTHPLSYFENVSKAVSEARGKLTGTSTEEWNKISMTVTEVDVLLPQDPKTRAELSQYAVQRNQLTLNPNTANTRLVLSEENRKATSVKDTQSYIGHPERFMYNAQVLSRQQLTGRCYWEVQWSGLGVSVAVAYKDIARTGDESVFGDNEKSWVLECCSNGNYNFKHKGNKKTIRGRQSFRVGVFLDHRAGILSFYEISETVTVLHRVQTTFTQPLYAGLGVYYFGSTAELCEVQKDNKS</sequence>
<organism evidence="11 12">
    <name type="scientific">Lates calcarifer</name>
    <name type="common">Barramundi</name>
    <name type="synonym">Holocentrus calcarifer</name>
    <dbReference type="NCBI Taxonomy" id="8187"/>
    <lineage>
        <taxon>Eukaryota</taxon>
        <taxon>Metazoa</taxon>
        <taxon>Chordata</taxon>
        <taxon>Craniata</taxon>
        <taxon>Vertebrata</taxon>
        <taxon>Euteleostomi</taxon>
        <taxon>Actinopterygii</taxon>
        <taxon>Neopterygii</taxon>
        <taxon>Teleostei</taxon>
        <taxon>Neoteleostei</taxon>
        <taxon>Acanthomorphata</taxon>
        <taxon>Carangaria</taxon>
        <taxon>Carangaria incertae sedis</taxon>
        <taxon>Centropomidae</taxon>
        <taxon>Lates</taxon>
    </lineage>
</organism>
<dbReference type="Proteomes" id="UP000694890">
    <property type="component" value="Unplaced"/>
</dbReference>
<dbReference type="Gene3D" id="3.30.40.10">
    <property type="entry name" value="Zinc/RING finger domain, C3HC4 (zinc finger)"/>
    <property type="match status" value="1"/>
</dbReference>
<dbReference type="InterPro" id="IPR058030">
    <property type="entry name" value="TRIM8/14/16/25/29/45/65_CC"/>
</dbReference>
<dbReference type="InterPro" id="IPR013320">
    <property type="entry name" value="ConA-like_dom_sf"/>
</dbReference>
<keyword evidence="1" id="KW-0399">Innate immunity</keyword>
<proteinExistence type="predicted"/>
<dbReference type="Gene3D" id="2.60.120.920">
    <property type="match status" value="1"/>
</dbReference>
<dbReference type="Gene3D" id="4.10.830.40">
    <property type="match status" value="1"/>
</dbReference>
<dbReference type="InterPro" id="IPR043136">
    <property type="entry name" value="B30.2/SPRY_sf"/>
</dbReference>
<gene>
    <name evidence="12" type="primary">LOC108889329</name>
</gene>
<dbReference type="PROSITE" id="PS50188">
    <property type="entry name" value="B302_SPRY"/>
    <property type="match status" value="1"/>
</dbReference>
<evidence type="ECO:0000259" key="10">
    <source>
        <dbReference type="PROSITE" id="PS50188"/>
    </source>
</evidence>
<dbReference type="SMART" id="SM00449">
    <property type="entry name" value="SPRY"/>
    <property type="match status" value="1"/>
</dbReference>
<keyword evidence="3 6" id="KW-0863">Zinc-finger</keyword>
<name>A0AAJ7PXM8_LATCA</name>
<feature type="domain" description="B box-type" evidence="9">
    <location>
        <begin position="148"/>
        <end position="188"/>
    </location>
</feature>
<reference evidence="12" key="1">
    <citation type="submission" date="2025-08" db="UniProtKB">
        <authorList>
            <consortium name="RefSeq"/>
        </authorList>
    </citation>
    <scope>IDENTIFICATION</scope>
    <source>
        <tissue evidence="12">Brain</tissue>
    </source>
</reference>
<evidence type="ECO:0000256" key="6">
    <source>
        <dbReference type="PROSITE-ProRule" id="PRU00024"/>
    </source>
</evidence>
<dbReference type="CDD" id="cd19769">
    <property type="entry name" value="Bbox2_TRIM16-like"/>
    <property type="match status" value="1"/>
</dbReference>
<dbReference type="AlphaFoldDB" id="A0AAJ7PXM8"/>
<evidence type="ECO:0000259" key="9">
    <source>
        <dbReference type="PROSITE" id="PS50119"/>
    </source>
</evidence>
<dbReference type="RefSeq" id="XP_018541239.1">
    <property type="nucleotide sequence ID" value="XM_018685723.1"/>
</dbReference>
<keyword evidence="4" id="KW-0862">Zinc</keyword>